<dbReference type="InterPro" id="IPR005545">
    <property type="entry name" value="YCII"/>
</dbReference>
<dbReference type="RefSeq" id="WP_281909423.1">
    <property type="nucleotide sequence ID" value="NZ_AP026966.1"/>
</dbReference>
<name>A0ABM8CAN8_9BURK</name>
<protein>
    <submittedName>
        <fullName evidence="3">Dehydrogenase</fullName>
    </submittedName>
</protein>
<dbReference type="Proteomes" id="UP001163336">
    <property type="component" value="Chromosome"/>
</dbReference>
<proteinExistence type="inferred from homology"/>
<comment type="similarity">
    <text evidence="1">Belongs to the YciI family.</text>
</comment>
<dbReference type="Gene3D" id="3.30.70.1060">
    <property type="entry name" value="Dimeric alpha+beta barrel"/>
    <property type="match status" value="1"/>
</dbReference>
<keyword evidence="4" id="KW-1185">Reference proteome</keyword>
<organism evidence="3 4">
    <name type="scientific">Massilia varians</name>
    <dbReference type="NCBI Taxonomy" id="457921"/>
    <lineage>
        <taxon>Bacteria</taxon>
        <taxon>Pseudomonadati</taxon>
        <taxon>Pseudomonadota</taxon>
        <taxon>Betaproteobacteria</taxon>
        <taxon>Burkholderiales</taxon>
        <taxon>Oxalobacteraceae</taxon>
        <taxon>Telluria group</taxon>
        <taxon>Massilia</taxon>
    </lineage>
</organism>
<dbReference type="PANTHER" id="PTHR35174">
    <property type="entry name" value="BLL7171 PROTEIN-RELATED"/>
    <property type="match status" value="1"/>
</dbReference>
<dbReference type="EMBL" id="AP026966">
    <property type="protein sequence ID" value="BDT60345.1"/>
    <property type="molecule type" value="Genomic_DNA"/>
</dbReference>
<dbReference type="SUPFAM" id="SSF54909">
    <property type="entry name" value="Dimeric alpha+beta barrel"/>
    <property type="match status" value="1"/>
</dbReference>
<gene>
    <name evidence="3" type="ORF">MasN3_38390</name>
</gene>
<feature type="domain" description="YCII-related" evidence="2">
    <location>
        <begin position="21"/>
        <end position="110"/>
    </location>
</feature>
<accession>A0ABM8CAN8</accession>
<evidence type="ECO:0000256" key="1">
    <source>
        <dbReference type="ARBA" id="ARBA00007689"/>
    </source>
</evidence>
<dbReference type="InterPro" id="IPR011008">
    <property type="entry name" value="Dimeric_a/b-barrel"/>
</dbReference>
<evidence type="ECO:0000313" key="4">
    <source>
        <dbReference type="Proteomes" id="UP001163336"/>
    </source>
</evidence>
<evidence type="ECO:0000259" key="2">
    <source>
        <dbReference type="Pfam" id="PF03795"/>
    </source>
</evidence>
<reference evidence="3" key="1">
    <citation type="submission" date="2022-11" db="EMBL/GenBank/DDBJ databases">
        <title>Isolation and characterization of PLA-degrading bacterium Massilia sp. from Antarctic soil.</title>
        <authorList>
            <person name="Sato K."/>
            <person name="Gomez-Fuentes C."/>
            <person name="Ahmad S.A."/>
            <person name="Zulkharnain A."/>
        </authorList>
    </citation>
    <scope>NUCLEOTIDE SEQUENCE</scope>
    <source>
        <strain evidence="3">N-3</strain>
    </source>
</reference>
<sequence>MPHMLLIHEPVGQRATRTELEGRHLYERMLRWGEDLRSRGLLLAAESLASTDQAVRVTAAAGKARIVDGPFAEAKEMVGGFFLVNVGTREEAVALAQQCPAAEWATVEVRGLAPCFDREK</sequence>
<evidence type="ECO:0000313" key="3">
    <source>
        <dbReference type="EMBL" id="BDT60345.1"/>
    </source>
</evidence>
<dbReference type="Pfam" id="PF03795">
    <property type="entry name" value="YCII"/>
    <property type="match status" value="1"/>
</dbReference>